<evidence type="ECO:0000313" key="2">
    <source>
        <dbReference type="EMBL" id="EXC10047.1"/>
    </source>
</evidence>
<dbReference type="Proteomes" id="UP000030645">
    <property type="component" value="Unassembled WGS sequence"/>
</dbReference>
<feature type="region of interest" description="Disordered" evidence="1">
    <location>
        <begin position="132"/>
        <end position="162"/>
    </location>
</feature>
<feature type="compositionally biased region" description="Basic and acidic residues" evidence="1">
    <location>
        <begin position="132"/>
        <end position="146"/>
    </location>
</feature>
<protein>
    <submittedName>
        <fullName evidence="2">Uncharacterized protein</fullName>
    </submittedName>
</protein>
<gene>
    <name evidence="2" type="ORF">L484_004732</name>
</gene>
<keyword evidence="3" id="KW-1185">Reference proteome</keyword>
<organism evidence="2 3">
    <name type="scientific">Morus notabilis</name>
    <dbReference type="NCBI Taxonomy" id="981085"/>
    <lineage>
        <taxon>Eukaryota</taxon>
        <taxon>Viridiplantae</taxon>
        <taxon>Streptophyta</taxon>
        <taxon>Embryophyta</taxon>
        <taxon>Tracheophyta</taxon>
        <taxon>Spermatophyta</taxon>
        <taxon>Magnoliopsida</taxon>
        <taxon>eudicotyledons</taxon>
        <taxon>Gunneridae</taxon>
        <taxon>Pentapetalae</taxon>
        <taxon>rosids</taxon>
        <taxon>fabids</taxon>
        <taxon>Rosales</taxon>
        <taxon>Moraceae</taxon>
        <taxon>Moreae</taxon>
        <taxon>Morus</taxon>
    </lineage>
</organism>
<dbReference type="EMBL" id="KE345621">
    <property type="protein sequence ID" value="EXC10047.1"/>
    <property type="molecule type" value="Genomic_DNA"/>
</dbReference>
<name>W9SIB6_9ROSA</name>
<dbReference type="AlphaFoldDB" id="W9SIB6"/>
<sequence length="178" mass="19486">MSICLCTNRCKLACVEVLCGGRNPLFSYFPVDIPSPPDSLRTVERTLVSPRSVGISPVSLSQGGGYILSHTKGRRGSTGRLVLSLVIKRTPSTMPTTLHSIKSTPLDGHKIPLLLHFASDCTYDSALRPRPHGIDSRSHPCSKDRFSSVSVQQIRKGRAGKPRKLFSLSARSQFKSNR</sequence>
<evidence type="ECO:0000256" key="1">
    <source>
        <dbReference type="SAM" id="MobiDB-lite"/>
    </source>
</evidence>
<accession>W9SIB6</accession>
<proteinExistence type="predicted"/>
<reference evidence="3" key="1">
    <citation type="submission" date="2013-01" db="EMBL/GenBank/DDBJ databases">
        <title>Draft Genome Sequence of a Mulberry Tree, Morus notabilis C.K. Schneid.</title>
        <authorList>
            <person name="He N."/>
            <person name="Zhao S."/>
        </authorList>
    </citation>
    <scope>NUCLEOTIDE SEQUENCE</scope>
</reference>
<evidence type="ECO:0000313" key="3">
    <source>
        <dbReference type="Proteomes" id="UP000030645"/>
    </source>
</evidence>